<evidence type="ECO:0000313" key="2">
    <source>
        <dbReference type="EMBL" id="ACY48450.1"/>
    </source>
</evidence>
<sequence>MPVVDFEAIGRVLARDPNVLAGWVFGSAREGTVRPGGDLDIGVLVEDPHAWDALAELRACLQEATGVDAIDLVVLNEAHPFLQFEAISGREVWCRDRERTLDFVVYVARAYEDAMILLQRGLRMGAQECCRASLLRDGEITRGLCDFILQVA</sequence>
<dbReference type="EMBL" id="CP001807">
    <property type="protein sequence ID" value="ACY48450.1"/>
    <property type="molecule type" value="Genomic_DNA"/>
</dbReference>
<dbReference type="AlphaFoldDB" id="D0MIZ2"/>
<proteinExistence type="predicted"/>
<dbReference type="NCBIfam" id="NF047752">
    <property type="entry name" value="MntA_antitoxin"/>
    <property type="match status" value="1"/>
</dbReference>
<dbReference type="OrthoDB" id="4750at2"/>
<dbReference type="HOGENOM" id="CLU_1720930_0_0_10"/>
<dbReference type="PANTHER" id="PTHR43852">
    <property type="entry name" value="NUCLEOTIDYLTRANSFERASE"/>
    <property type="match status" value="1"/>
</dbReference>
<dbReference type="PANTHER" id="PTHR43852:SF3">
    <property type="entry name" value="NUCLEOTIDYLTRANSFERASE"/>
    <property type="match status" value="1"/>
</dbReference>
<dbReference type="Proteomes" id="UP000002221">
    <property type="component" value="Chromosome"/>
</dbReference>
<protein>
    <submittedName>
        <fullName evidence="2">DNA polymerase beta domain protein region</fullName>
    </submittedName>
</protein>
<dbReference type="InterPro" id="IPR052930">
    <property type="entry name" value="TA_antitoxin_MntA"/>
</dbReference>
<feature type="domain" description="Polymerase beta nucleotidyltransferase" evidence="1">
    <location>
        <begin position="8"/>
        <end position="98"/>
    </location>
</feature>
<dbReference type="SUPFAM" id="SSF81301">
    <property type="entry name" value="Nucleotidyltransferase"/>
    <property type="match status" value="1"/>
</dbReference>
<dbReference type="KEGG" id="rmr:Rmar_1563"/>
<dbReference type="Gene3D" id="3.30.460.10">
    <property type="entry name" value="Beta Polymerase, domain 2"/>
    <property type="match status" value="1"/>
</dbReference>
<dbReference type="Pfam" id="PF18765">
    <property type="entry name" value="Polbeta"/>
    <property type="match status" value="1"/>
</dbReference>
<evidence type="ECO:0000313" key="3">
    <source>
        <dbReference type="Proteomes" id="UP000002221"/>
    </source>
</evidence>
<dbReference type="InterPro" id="IPR041633">
    <property type="entry name" value="Polbeta"/>
</dbReference>
<organism evidence="2 3">
    <name type="scientific">Rhodothermus marinus (strain ATCC 43812 / DSM 4252 / R-10)</name>
    <name type="common">Rhodothermus obamensis</name>
    <dbReference type="NCBI Taxonomy" id="518766"/>
    <lineage>
        <taxon>Bacteria</taxon>
        <taxon>Pseudomonadati</taxon>
        <taxon>Rhodothermota</taxon>
        <taxon>Rhodothermia</taxon>
        <taxon>Rhodothermales</taxon>
        <taxon>Rhodothermaceae</taxon>
        <taxon>Rhodothermus</taxon>
    </lineage>
</organism>
<dbReference type="InterPro" id="IPR043519">
    <property type="entry name" value="NT_sf"/>
</dbReference>
<accession>D0MIZ2</accession>
<gene>
    <name evidence="2" type="ordered locus">Rmar_1563</name>
</gene>
<dbReference type="CDD" id="cd05403">
    <property type="entry name" value="NT_KNTase_like"/>
    <property type="match status" value="1"/>
</dbReference>
<dbReference type="eggNOG" id="COG1708">
    <property type="taxonomic scope" value="Bacteria"/>
</dbReference>
<reference evidence="2 3" key="1">
    <citation type="journal article" date="2009" name="Stand. Genomic Sci.">
        <title>Complete genome sequence of Rhodothermus marinus type strain (R-10).</title>
        <authorList>
            <person name="Nolan M."/>
            <person name="Tindall B.J."/>
            <person name="Pomrenke H."/>
            <person name="Lapidus A."/>
            <person name="Copeland A."/>
            <person name="Glavina Del Rio T."/>
            <person name="Lucas S."/>
            <person name="Chen F."/>
            <person name="Tice H."/>
            <person name="Cheng J.F."/>
            <person name="Saunders E."/>
            <person name="Han C."/>
            <person name="Bruce D."/>
            <person name="Goodwin L."/>
            <person name="Chain P."/>
            <person name="Pitluck S."/>
            <person name="Ovchinikova G."/>
            <person name="Pati A."/>
            <person name="Ivanova N."/>
            <person name="Mavromatis K."/>
            <person name="Chen A."/>
            <person name="Palaniappan K."/>
            <person name="Land M."/>
            <person name="Hauser L."/>
            <person name="Chang Y.J."/>
            <person name="Jeffries C.D."/>
            <person name="Brettin T."/>
            <person name="Goker M."/>
            <person name="Bristow J."/>
            <person name="Eisen J.A."/>
            <person name="Markowitz V."/>
            <person name="Hugenholtz P."/>
            <person name="Kyrpides N.C."/>
            <person name="Klenk H.P."/>
            <person name="Detter J.C."/>
        </authorList>
    </citation>
    <scope>NUCLEOTIDE SEQUENCE [LARGE SCALE GENOMIC DNA]</scope>
    <source>
        <strain evidence="3">ATCC 43812 / DSM 4252 / R-10</strain>
    </source>
</reference>
<evidence type="ECO:0000259" key="1">
    <source>
        <dbReference type="Pfam" id="PF18765"/>
    </source>
</evidence>
<dbReference type="STRING" id="518766.Rmar_1563"/>
<dbReference type="RefSeq" id="WP_012844061.1">
    <property type="nucleotide sequence ID" value="NC_013501.1"/>
</dbReference>
<keyword evidence="3" id="KW-1185">Reference proteome</keyword>
<name>D0MIZ2_RHOM4</name>